<dbReference type="InterPro" id="IPR027417">
    <property type="entry name" value="P-loop_NTPase"/>
</dbReference>
<sequence>MAYTMINYNEESITVKHVNGQLYDPVELSQSTKELLYVALRISLIKVLRPYYPFPLIVDDAFVHFDKKRTEKMLNYLRSLSEHYQVLYFTCVKDNIVPSKEVITLNKIEEGGKR</sequence>
<dbReference type="SUPFAM" id="SSF52540">
    <property type="entry name" value="P-loop containing nucleoside triphosphate hydrolases"/>
    <property type="match status" value="1"/>
</dbReference>
<protein>
    <submittedName>
        <fullName evidence="1">Membrane associated protein</fullName>
    </submittedName>
</protein>
<accession>A0A8G2M8X4</accession>
<dbReference type="AlphaFoldDB" id="A0A8G2M8X4"/>
<dbReference type="Gene3D" id="3.40.50.300">
    <property type="entry name" value="P-loop containing nucleotide triphosphate hydrolases"/>
    <property type="match status" value="1"/>
</dbReference>
<organism evidence="1 2">
    <name type="scientific">Staphylococcus aureus</name>
    <dbReference type="NCBI Taxonomy" id="1280"/>
    <lineage>
        <taxon>Bacteria</taxon>
        <taxon>Bacillati</taxon>
        <taxon>Bacillota</taxon>
        <taxon>Bacilli</taxon>
        <taxon>Bacillales</taxon>
        <taxon>Staphylococcaceae</taxon>
        <taxon>Staphylococcus</taxon>
    </lineage>
</organism>
<comment type="caution">
    <text evidence="1">The sequence shown here is derived from an EMBL/GenBank/DDBJ whole genome shotgun (WGS) entry which is preliminary data.</text>
</comment>
<name>A0A8G2M8X4_STAAU</name>
<dbReference type="PANTHER" id="PTHR41259:SF1">
    <property type="entry name" value="DOUBLE-STRAND BREAK REPAIR RAD50 ATPASE, PUTATIVE-RELATED"/>
    <property type="match status" value="1"/>
</dbReference>
<dbReference type="PANTHER" id="PTHR41259">
    <property type="entry name" value="DOUBLE-STRAND BREAK REPAIR RAD50 ATPASE, PUTATIVE-RELATED"/>
    <property type="match status" value="1"/>
</dbReference>
<proteinExistence type="predicted"/>
<evidence type="ECO:0000313" key="2">
    <source>
        <dbReference type="Proteomes" id="UP000254224"/>
    </source>
</evidence>
<reference evidence="1 2" key="1">
    <citation type="submission" date="2018-06" db="EMBL/GenBank/DDBJ databases">
        <authorList>
            <consortium name="Pathogen Informatics"/>
            <person name="Doyle S."/>
        </authorList>
    </citation>
    <scope>NUCLEOTIDE SEQUENCE [LARGE SCALE GENOMIC DNA]</scope>
    <source>
        <strain evidence="1 2">NCTC7972</strain>
    </source>
</reference>
<dbReference type="Proteomes" id="UP000254224">
    <property type="component" value="Unassembled WGS sequence"/>
</dbReference>
<gene>
    <name evidence="1" type="ORF">NCTC7972_00056</name>
</gene>
<dbReference type="EMBL" id="UHAI01000002">
    <property type="protein sequence ID" value="SUK13547.1"/>
    <property type="molecule type" value="Genomic_DNA"/>
</dbReference>
<evidence type="ECO:0000313" key="1">
    <source>
        <dbReference type="EMBL" id="SUK13547.1"/>
    </source>
</evidence>